<dbReference type="GO" id="GO:0005634">
    <property type="term" value="C:nucleus"/>
    <property type="evidence" value="ECO:0007669"/>
    <property type="project" value="UniProtKB-SubCell"/>
</dbReference>
<feature type="region of interest" description="Disordered" evidence="3">
    <location>
        <begin position="69"/>
        <end position="157"/>
    </location>
</feature>
<dbReference type="PANTHER" id="PTHR10252:SF5">
    <property type="entry name" value="DR1-ASSOCIATED COREPRESSOR"/>
    <property type="match status" value="1"/>
</dbReference>
<dbReference type="InterPro" id="IPR003958">
    <property type="entry name" value="CBFA_NFYB_domain"/>
</dbReference>
<comment type="caution">
    <text evidence="5">The sequence shown here is derived from an EMBL/GenBank/DDBJ whole genome shotgun (WGS) entry which is preliminary data.</text>
</comment>
<dbReference type="Proteomes" id="UP001485043">
    <property type="component" value="Unassembled WGS sequence"/>
</dbReference>
<dbReference type="GO" id="GO:0001046">
    <property type="term" value="F:core promoter sequence-specific DNA binding"/>
    <property type="evidence" value="ECO:0007669"/>
    <property type="project" value="TreeGrafter"/>
</dbReference>
<accession>A0AAW1SYV1</accession>
<dbReference type="CDD" id="cd22906">
    <property type="entry name" value="HFD_DRAP1"/>
    <property type="match status" value="1"/>
</dbReference>
<evidence type="ECO:0000259" key="4">
    <source>
        <dbReference type="Pfam" id="PF00808"/>
    </source>
</evidence>
<dbReference type="Pfam" id="PF00808">
    <property type="entry name" value="CBFD_NFYB_HMF"/>
    <property type="match status" value="1"/>
</dbReference>
<dbReference type="SUPFAM" id="SSF47113">
    <property type="entry name" value="Histone-fold"/>
    <property type="match status" value="1"/>
</dbReference>
<proteinExistence type="predicted"/>
<evidence type="ECO:0000256" key="2">
    <source>
        <dbReference type="ARBA" id="ARBA00023242"/>
    </source>
</evidence>
<keyword evidence="6" id="KW-1185">Reference proteome</keyword>
<dbReference type="GO" id="GO:0046982">
    <property type="term" value="F:protein heterodimerization activity"/>
    <property type="evidence" value="ECO:0007669"/>
    <property type="project" value="InterPro"/>
</dbReference>
<feature type="domain" description="Transcription factor CBF/NF-Y/archaeal histone" evidence="4">
    <location>
        <begin position="1"/>
        <end position="53"/>
    </location>
</feature>
<gene>
    <name evidence="5" type="ORF">WJX84_008106</name>
</gene>
<dbReference type="AlphaFoldDB" id="A0AAW1SYV1"/>
<evidence type="ECO:0000313" key="5">
    <source>
        <dbReference type="EMBL" id="KAK9861464.1"/>
    </source>
</evidence>
<comment type="subcellular location">
    <subcellularLocation>
        <location evidence="1">Nucleus</location>
    </subcellularLocation>
</comment>
<dbReference type="PANTHER" id="PTHR10252">
    <property type="entry name" value="HISTONE-LIKE TRANSCRIPTION FACTOR CCAAT-RELATED"/>
    <property type="match status" value="1"/>
</dbReference>
<evidence type="ECO:0000256" key="3">
    <source>
        <dbReference type="SAM" id="MobiDB-lite"/>
    </source>
</evidence>
<reference evidence="5 6" key="1">
    <citation type="journal article" date="2024" name="Nat. Commun.">
        <title>Phylogenomics reveals the evolutionary origins of lichenization in chlorophyte algae.</title>
        <authorList>
            <person name="Puginier C."/>
            <person name="Libourel C."/>
            <person name="Otte J."/>
            <person name="Skaloud P."/>
            <person name="Haon M."/>
            <person name="Grisel S."/>
            <person name="Petersen M."/>
            <person name="Berrin J.G."/>
            <person name="Delaux P.M."/>
            <person name="Dal Grande F."/>
            <person name="Keller J."/>
        </authorList>
    </citation>
    <scope>NUCLEOTIDE SEQUENCE [LARGE SCALE GENOMIC DNA]</scope>
    <source>
        <strain evidence="5 6">SAG 2523</strain>
    </source>
</reference>
<evidence type="ECO:0000256" key="1">
    <source>
        <dbReference type="ARBA" id="ARBA00004123"/>
    </source>
</evidence>
<dbReference type="GO" id="GO:0016251">
    <property type="term" value="F:RNA polymerase II general transcription initiation factor activity"/>
    <property type="evidence" value="ECO:0007669"/>
    <property type="project" value="TreeGrafter"/>
</dbReference>
<dbReference type="InterPro" id="IPR050568">
    <property type="entry name" value="Transcr_DNA_Rep_Reg"/>
</dbReference>
<dbReference type="EMBL" id="JALJOV010000755">
    <property type="protein sequence ID" value="KAK9861464.1"/>
    <property type="molecule type" value="Genomic_DNA"/>
</dbReference>
<keyword evidence="2" id="KW-0539">Nucleus</keyword>
<name>A0AAW1SYV1_9CHLO</name>
<sequence length="224" mass="22485">MMQTSEDVGKIASATPVLIARAMEVFVDRLCKGTAAVAATKQGKTVSSSHLKAFIDQTEEFDFLRGLVNAPDEPAGAESRPSGRGRSRGSRGSQNVGEGDGVKLEAGTEAAGRGRGRGQGSKRKASAASASLDPLQEPGSVKAELDTAPGLASGGASGPTGPAAGLAAAVHSSVGAPTIPVSAFKSAALGLPPTKRQAIPASLGQAVHISSGLVQVRYLLLGYD</sequence>
<evidence type="ECO:0000313" key="6">
    <source>
        <dbReference type="Proteomes" id="UP001485043"/>
    </source>
</evidence>
<organism evidence="5 6">
    <name type="scientific">Apatococcus fuscideae</name>
    <dbReference type="NCBI Taxonomy" id="2026836"/>
    <lineage>
        <taxon>Eukaryota</taxon>
        <taxon>Viridiplantae</taxon>
        <taxon>Chlorophyta</taxon>
        <taxon>core chlorophytes</taxon>
        <taxon>Trebouxiophyceae</taxon>
        <taxon>Chlorellales</taxon>
        <taxon>Chlorellaceae</taxon>
        <taxon>Apatococcus</taxon>
    </lineage>
</organism>
<protein>
    <recommendedName>
        <fullName evidence="4">Transcription factor CBF/NF-Y/archaeal histone domain-containing protein</fullName>
    </recommendedName>
</protein>
<dbReference type="Gene3D" id="1.10.20.10">
    <property type="entry name" value="Histone, subunit A"/>
    <property type="match status" value="1"/>
</dbReference>
<dbReference type="InterPro" id="IPR009072">
    <property type="entry name" value="Histone-fold"/>
</dbReference>
<feature type="compositionally biased region" description="Basic residues" evidence="3">
    <location>
        <begin position="114"/>
        <end position="125"/>
    </location>
</feature>